<reference evidence="3" key="1">
    <citation type="submission" date="2016-10" db="EMBL/GenBank/DDBJ databases">
        <authorList>
            <person name="Varghese N."/>
            <person name="Submissions S."/>
        </authorList>
    </citation>
    <scope>NUCLEOTIDE SEQUENCE [LARGE SCALE GENOMIC DNA]</scope>
    <source>
        <strain evidence="3">DSM 22427</strain>
    </source>
</reference>
<proteinExistence type="predicted"/>
<accession>A0A1I6QP58</accession>
<keyword evidence="3" id="KW-1185">Reference proteome</keyword>
<evidence type="ECO:0000313" key="2">
    <source>
        <dbReference type="EMBL" id="SFS54179.1"/>
    </source>
</evidence>
<evidence type="ECO:0000256" key="1">
    <source>
        <dbReference type="SAM" id="MobiDB-lite"/>
    </source>
</evidence>
<dbReference type="RefSeq" id="WP_092902977.1">
    <property type="nucleotide sequence ID" value="NZ_FOZS01000001.1"/>
</dbReference>
<feature type="region of interest" description="Disordered" evidence="1">
    <location>
        <begin position="214"/>
        <end position="235"/>
    </location>
</feature>
<dbReference type="OrthoDB" id="177471at2157"/>
<sequence length="235" mass="25312">MRNNILTLVVAGLLAFGASGVVAASVSPGPQMMDANPSSVDEVLPENHTSEVIDPHDRLSEQEVKDAQQLAWANENVTSYFEDSASVHFQVEALGDELQVYVAPQETAAPRVMAVIEMDSQSVVTVEQLQNVKTADDVRTAKPSSGDLVISDGPSEFISSGEFNKTQYFAENTTETESGESATFVSSGELSSTQISTENMTVLENGEDITFVSEDEMNSQEVSSETIKEGFSNEE</sequence>
<dbReference type="Proteomes" id="UP000199199">
    <property type="component" value="Unassembled WGS sequence"/>
</dbReference>
<evidence type="ECO:0000313" key="3">
    <source>
        <dbReference type="Proteomes" id="UP000199199"/>
    </source>
</evidence>
<protein>
    <submittedName>
        <fullName evidence="2">Uncharacterized protein</fullName>
    </submittedName>
</protein>
<dbReference type="AlphaFoldDB" id="A0A1I6QP58"/>
<name>A0A1I6QP58_9EURY</name>
<organism evidence="2 3">
    <name type="scientific">Halostagnicola kamekurae</name>
    <dbReference type="NCBI Taxonomy" id="619731"/>
    <lineage>
        <taxon>Archaea</taxon>
        <taxon>Methanobacteriati</taxon>
        <taxon>Methanobacteriota</taxon>
        <taxon>Stenosarchaea group</taxon>
        <taxon>Halobacteria</taxon>
        <taxon>Halobacteriales</taxon>
        <taxon>Natrialbaceae</taxon>
        <taxon>Halostagnicola</taxon>
    </lineage>
</organism>
<gene>
    <name evidence="2" type="ORF">SAMN04488556_1414</name>
</gene>
<dbReference type="EMBL" id="FOZS01000001">
    <property type="protein sequence ID" value="SFS54179.1"/>
    <property type="molecule type" value="Genomic_DNA"/>
</dbReference>